<dbReference type="PANTHER" id="PTHR42781:SF4">
    <property type="entry name" value="SPERMIDINE_PUTRESCINE IMPORT ATP-BINDING PROTEIN POTA"/>
    <property type="match status" value="1"/>
</dbReference>
<dbReference type="InterPro" id="IPR003439">
    <property type="entry name" value="ABC_transporter-like_ATP-bd"/>
</dbReference>
<name>A0A418JHN3_STAHY</name>
<dbReference type="PROSITE" id="PS50893">
    <property type="entry name" value="ABC_TRANSPORTER_2"/>
    <property type="match status" value="1"/>
</dbReference>
<dbReference type="PROSITE" id="PS00211">
    <property type="entry name" value="ABC_TRANSPORTER_1"/>
    <property type="match status" value="1"/>
</dbReference>
<evidence type="ECO:0000256" key="2">
    <source>
        <dbReference type="ARBA" id="ARBA00022741"/>
    </source>
</evidence>
<dbReference type="GO" id="GO:0005524">
    <property type="term" value="F:ATP binding"/>
    <property type="evidence" value="ECO:0007669"/>
    <property type="project" value="UniProtKB-KW"/>
</dbReference>
<keyword evidence="1" id="KW-0813">Transport</keyword>
<dbReference type="Proteomes" id="UP000285625">
    <property type="component" value="Unassembled WGS sequence"/>
</dbReference>
<keyword evidence="2" id="KW-0547">Nucleotide-binding</keyword>
<proteinExistence type="predicted"/>
<dbReference type="AlphaFoldDB" id="A0A418JHN3"/>
<dbReference type="STRING" id="1284.SHYC_03025"/>
<comment type="caution">
    <text evidence="4">The sequence shown here is derived from an EMBL/GenBank/DDBJ whole genome shotgun (WGS) entry which is preliminary data.</text>
</comment>
<dbReference type="SMART" id="SM00382">
    <property type="entry name" value="AAA"/>
    <property type="match status" value="1"/>
</dbReference>
<evidence type="ECO:0000313" key="5">
    <source>
        <dbReference type="Proteomes" id="UP000285625"/>
    </source>
</evidence>
<dbReference type="Pfam" id="PF00005">
    <property type="entry name" value="ABC_tran"/>
    <property type="match status" value="1"/>
</dbReference>
<reference evidence="4 5" key="1">
    <citation type="journal article" date="2016" name="Front. Microbiol.">
        <title>Comprehensive Phylogenetic Analysis of Bovine Non-aureus Staphylococci Species Based on Whole-Genome Sequencing.</title>
        <authorList>
            <person name="Naushad S."/>
            <person name="Barkema H.W."/>
            <person name="Luby C."/>
            <person name="Condas L.A."/>
            <person name="Nobrega D.B."/>
            <person name="Carson D.A."/>
            <person name="De Buck J."/>
        </authorList>
    </citation>
    <scope>NUCLEOTIDE SEQUENCE [LARGE SCALE GENOMIC DNA]</scope>
    <source>
        <strain evidence="4 5">SNUC 5959</strain>
    </source>
</reference>
<organism evidence="4 5">
    <name type="scientific">Staphylococcus hyicus</name>
    <dbReference type="NCBI Taxonomy" id="1284"/>
    <lineage>
        <taxon>Bacteria</taxon>
        <taxon>Bacillati</taxon>
        <taxon>Bacillota</taxon>
        <taxon>Bacilli</taxon>
        <taxon>Bacillales</taxon>
        <taxon>Staphylococcaceae</taxon>
        <taxon>Staphylococcus</taxon>
    </lineage>
</organism>
<gene>
    <name evidence="4" type="ORF">BUZ57_08845</name>
</gene>
<sequence length="204" mass="23068">MLHIQLKHPINDHLIQLNIQALTPKIYALEGVSGVGKTTLLNMIAGIRTPEAGCVQVGERILLDTNNHINLPPQQRNVGYLFQDYQLFPHMTVLQNIRFMHPETTHVEALCQALKINHLKNAYPHQCSGGEKQRVALARALSQKPELLLLDEPFSSLDDDTKSESIALIKHMYHMWNIPIIFVTHSKYEAAQLADEVVKISVKN</sequence>
<dbReference type="InterPro" id="IPR017871">
    <property type="entry name" value="ABC_transporter-like_CS"/>
</dbReference>
<accession>A0A418JHN3</accession>
<dbReference type="EMBL" id="QXVO01000027">
    <property type="protein sequence ID" value="RIO44714.1"/>
    <property type="molecule type" value="Genomic_DNA"/>
</dbReference>
<evidence type="ECO:0000256" key="3">
    <source>
        <dbReference type="ARBA" id="ARBA00022840"/>
    </source>
</evidence>
<dbReference type="SUPFAM" id="SSF52540">
    <property type="entry name" value="P-loop containing nucleoside triphosphate hydrolases"/>
    <property type="match status" value="1"/>
</dbReference>
<evidence type="ECO:0000313" key="4">
    <source>
        <dbReference type="EMBL" id="RIO44714.1"/>
    </source>
</evidence>
<keyword evidence="3 4" id="KW-0067">ATP-binding</keyword>
<dbReference type="Gene3D" id="3.40.50.300">
    <property type="entry name" value="P-loop containing nucleotide triphosphate hydrolases"/>
    <property type="match status" value="1"/>
</dbReference>
<dbReference type="InterPro" id="IPR027417">
    <property type="entry name" value="P-loop_NTPase"/>
</dbReference>
<evidence type="ECO:0000256" key="1">
    <source>
        <dbReference type="ARBA" id="ARBA00022448"/>
    </source>
</evidence>
<dbReference type="InterPro" id="IPR050093">
    <property type="entry name" value="ABC_SmlMolc_Importer"/>
</dbReference>
<dbReference type="PANTHER" id="PTHR42781">
    <property type="entry name" value="SPERMIDINE/PUTRESCINE IMPORT ATP-BINDING PROTEIN POTA"/>
    <property type="match status" value="1"/>
</dbReference>
<dbReference type="GO" id="GO:0016887">
    <property type="term" value="F:ATP hydrolysis activity"/>
    <property type="evidence" value="ECO:0007669"/>
    <property type="project" value="InterPro"/>
</dbReference>
<dbReference type="RefSeq" id="WP_107632868.1">
    <property type="nucleotide sequence ID" value="NZ_CP170218.1"/>
</dbReference>
<dbReference type="InterPro" id="IPR003593">
    <property type="entry name" value="AAA+_ATPase"/>
</dbReference>
<protein>
    <submittedName>
        <fullName evidence="4">ATP-binding cassette domain-containing protein</fullName>
    </submittedName>
</protein>